<dbReference type="InterPro" id="IPR002110">
    <property type="entry name" value="Ankyrin_rpt"/>
</dbReference>
<dbReference type="AlphaFoldDB" id="A0A6A4L3W3"/>
<dbReference type="PANTHER" id="PTHR24121">
    <property type="entry name" value="NO MECHANORECEPTOR POTENTIAL C, ISOFORM D-RELATED"/>
    <property type="match status" value="1"/>
</dbReference>
<sequence>MRDEVDDLDRYSADQFALQVTPNGNTLLHVAAEFNSSDCVPAILSKCPSLLRHANTDGDTPIHVAAARVNFSVVDSLMNFVKSEEGRGAAAVWEMLRARNHDGDTPLHLAARYSTWILENLLTSQDLVLDHGPNKAGETPLYLYVDLGYDVHVLSQMLKTCTPPQYGGPGGRTALHAAVIRRKGLSESRGRRHRSSSPEKEKVAPLQLATRRLFYYQNMNPNMYTAAMKDERGALGPRSIHSADEFALQVTPNGNTLLHVAAEFVLGGRHLKQVSLPFTPSEYRCEGDVEGEKSGRRHAVTLSGEASDGVDILLCDWDIVKERRSMVGPWAE</sequence>
<comment type="caution">
    <text evidence="2">The sequence shown here is derived from an EMBL/GenBank/DDBJ whole genome shotgun (WGS) entry which is preliminary data.</text>
</comment>
<reference evidence="2" key="1">
    <citation type="journal article" date="2019" name="Genome Biol. Evol.">
        <title>The Rhododendron genome and chromosomal organization provide insight into shared whole-genome duplications across the heath family (Ericaceae).</title>
        <authorList>
            <person name="Soza V.L."/>
            <person name="Lindsley D."/>
            <person name="Waalkes A."/>
            <person name="Ramage E."/>
            <person name="Patwardhan R.P."/>
            <person name="Burton J.N."/>
            <person name="Adey A."/>
            <person name="Kumar A."/>
            <person name="Qiu R."/>
            <person name="Shendure J."/>
            <person name="Hall B."/>
        </authorList>
    </citation>
    <scope>NUCLEOTIDE SEQUENCE</scope>
    <source>
        <strain evidence="2">RSF 1966-606</strain>
    </source>
</reference>
<dbReference type="PANTHER" id="PTHR24121:SF22">
    <property type="entry name" value="PROTEIN ACCELERATED CELL DEATH 6-LIKE"/>
    <property type="match status" value="1"/>
</dbReference>
<dbReference type="Pfam" id="PF12796">
    <property type="entry name" value="Ank_2"/>
    <property type="match status" value="1"/>
</dbReference>
<protein>
    <submittedName>
        <fullName evidence="2">Uncharacterized protein</fullName>
    </submittedName>
</protein>
<gene>
    <name evidence="2" type="ORF">C3L33_13102</name>
</gene>
<accession>A0A6A4L3W3</accession>
<dbReference type="EMBL" id="QEFC01001890">
    <property type="protein sequence ID" value="KAE9454996.1"/>
    <property type="molecule type" value="Genomic_DNA"/>
</dbReference>
<evidence type="ECO:0000256" key="1">
    <source>
        <dbReference type="SAM" id="MobiDB-lite"/>
    </source>
</evidence>
<dbReference type="SMART" id="SM00248">
    <property type="entry name" value="ANK"/>
    <property type="match status" value="3"/>
</dbReference>
<dbReference type="InterPro" id="IPR036770">
    <property type="entry name" value="Ankyrin_rpt-contain_sf"/>
</dbReference>
<proteinExistence type="predicted"/>
<organism evidence="2">
    <name type="scientific">Rhododendron williamsianum</name>
    <dbReference type="NCBI Taxonomy" id="262921"/>
    <lineage>
        <taxon>Eukaryota</taxon>
        <taxon>Viridiplantae</taxon>
        <taxon>Streptophyta</taxon>
        <taxon>Embryophyta</taxon>
        <taxon>Tracheophyta</taxon>
        <taxon>Spermatophyta</taxon>
        <taxon>Magnoliopsida</taxon>
        <taxon>eudicotyledons</taxon>
        <taxon>Gunneridae</taxon>
        <taxon>Pentapetalae</taxon>
        <taxon>asterids</taxon>
        <taxon>Ericales</taxon>
        <taxon>Ericaceae</taxon>
        <taxon>Ericoideae</taxon>
        <taxon>Rhodoreae</taxon>
        <taxon>Rhododendron</taxon>
    </lineage>
</organism>
<name>A0A6A4L3W3_9ERIC</name>
<feature type="non-terminal residue" evidence="2">
    <location>
        <position position="1"/>
    </location>
</feature>
<feature type="region of interest" description="Disordered" evidence="1">
    <location>
        <begin position="182"/>
        <end position="203"/>
    </location>
</feature>
<dbReference type="OrthoDB" id="1847170at2759"/>
<dbReference type="SUPFAM" id="SSF48403">
    <property type="entry name" value="Ankyrin repeat"/>
    <property type="match status" value="1"/>
</dbReference>
<dbReference type="Gene3D" id="1.25.40.20">
    <property type="entry name" value="Ankyrin repeat-containing domain"/>
    <property type="match status" value="1"/>
</dbReference>
<evidence type="ECO:0000313" key="2">
    <source>
        <dbReference type="EMBL" id="KAE9454996.1"/>
    </source>
</evidence>